<evidence type="ECO:0000259" key="7">
    <source>
        <dbReference type="Pfam" id="PF11919"/>
    </source>
</evidence>
<dbReference type="InterPro" id="IPR016024">
    <property type="entry name" value="ARM-type_fold"/>
</dbReference>
<name>A0A6G1HYU9_9PEZI</name>
<dbReference type="GO" id="GO:0016504">
    <property type="term" value="F:peptidase activator activity"/>
    <property type="evidence" value="ECO:0007669"/>
    <property type="project" value="InterPro"/>
</dbReference>
<dbReference type="OrthoDB" id="17907at2759"/>
<evidence type="ECO:0000256" key="4">
    <source>
        <dbReference type="ARBA" id="ARBA00023204"/>
    </source>
</evidence>
<evidence type="ECO:0000256" key="5">
    <source>
        <dbReference type="SAM" id="Coils"/>
    </source>
</evidence>
<dbReference type="SUPFAM" id="SSF48371">
    <property type="entry name" value="ARM repeat"/>
    <property type="match status" value="1"/>
</dbReference>
<dbReference type="GO" id="GO:0010499">
    <property type="term" value="P:proteasomal ubiquitin-independent protein catabolic process"/>
    <property type="evidence" value="ECO:0007669"/>
    <property type="project" value="TreeGrafter"/>
</dbReference>
<evidence type="ECO:0000256" key="3">
    <source>
        <dbReference type="ARBA" id="ARBA00022763"/>
    </source>
</evidence>
<evidence type="ECO:0000259" key="8">
    <source>
        <dbReference type="Pfam" id="PF16507"/>
    </source>
</evidence>
<dbReference type="GO" id="GO:0005634">
    <property type="term" value="C:nucleus"/>
    <property type="evidence" value="ECO:0007669"/>
    <property type="project" value="UniProtKB-SubCell"/>
</dbReference>
<dbReference type="Pfam" id="PF11919">
    <property type="entry name" value="PSME4_C"/>
    <property type="match status" value="1"/>
</dbReference>
<keyword evidence="3" id="KW-0227">DNA damage</keyword>
<feature type="domain" description="Proteasome activator Blm10 middle HEAT repeats region" evidence="8">
    <location>
        <begin position="381"/>
        <end position="922"/>
    </location>
</feature>
<dbReference type="InterPro" id="IPR032372">
    <property type="entry name" value="Blm10_N"/>
</dbReference>
<feature type="region of interest" description="Disordered" evidence="6">
    <location>
        <begin position="932"/>
        <end position="955"/>
    </location>
</feature>
<dbReference type="GO" id="GO:0006281">
    <property type="term" value="P:DNA repair"/>
    <property type="evidence" value="ECO:0007669"/>
    <property type="project" value="UniProtKB-KW"/>
</dbReference>
<evidence type="ECO:0000256" key="1">
    <source>
        <dbReference type="ARBA" id="ARBA00005739"/>
    </source>
</evidence>
<dbReference type="GO" id="GO:0005829">
    <property type="term" value="C:cytosol"/>
    <property type="evidence" value="ECO:0007669"/>
    <property type="project" value="TreeGrafter"/>
</dbReference>
<dbReference type="InterPro" id="IPR032430">
    <property type="entry name" value="Blm10_mid"/>
</dbReference>
<comment type="similarity">
    <text evidence="1">Belongs to the BLM10 family.</text>
</comment>
<feature type="coiled-coil region" evidence="5">
    <location>
        <begin position="1235"/>
        <end position="1262"/>
    </location>
</feature>
<evidence type="ECO:0008006" key="12">
    <source>
        <dbReference type="Google" id="ProtNLM"/>
    </source>
</evidence>
<dbReference type="EMBL" id="ML996694">
    <property type="protein sequence ID" value="KAF2400915.1"/>
    <property type="molecule type" value="Genomic_DNA"/>
</dbReference>
<feature type="domain" description="Proteasome activator complex subunit 4 C-terminal" evidence="7">
    <location>
        <begin position="1884"/>
        <end position="1972"/>
    </location>
</feature>
<evidence type="ECO:0000313" key="10">
    <source>
        <dbReference type="EMBL" id="KAF2400915.1"/>
    </source>
</evidence>
<dbReference type="InterPro" id="IPR035309">
    <property type="entry name" value="PSME4"/>
</dbReference>
<evidence type="ECO:0000256" key="2">
    <source>
        <dbReference type="ARBA" id="ARBA00022737"/>
    </source>
</evidence>
<dbReference type="PANTHER" id="PTHR32170">
    <property type="entry name" value="PROTEASOME ACTIVATOR COMPLEX SUBUNIT 4"/>
    <property type="match status" value="1"/>
</dbReference>
<keyword evidence="11" id="KW-1185">Reference proteome</keyword>
<dbReference type="PANTHER" id="PTHR32170:SF3">
    <property type="entry name" value="PROTEASOME ACTIVATOR COMPLEX SUBUNIT 4"/>
    <property type="match status" value="1"/>
</dbReference>
<evidence type="ECO:0000256" key="6">
    <source>
        <dbReference type="SAM" id="MobiDB-lite"/>
    </source>
</evidence>
<gene>
    <name evidence="10" type="ORF">EJ06DRAFT_493478</name>
</gene>
<evidence type="ECO:0000259" key="9">
    <source>
        <dbReference type="Pfam" id="PF16547"/>
    </source>
</evidence>
<dbReference type="Pfam" id="PF16547">
    <property type="entry name" value="BLM10_N"/>
    <property type="match status" value="1"/>
</dbReference>
<feature type="compositionally biased region" description="Acidic residues" evidence="6">
    <location>
        <begin position="944"/>
        <end position="955"/>
    </location>
</feature>
<dbReference type="Pfam" id="PF16507">
    <property type="entry name" value="HEAT_PSME4_mid"/>
    <property type="match status" value="1"/>
</dbReference>
<keyword evidence="2" id="KW-0677">Repeat</keyword>
<keyword evidence="5" id="KW-0175">Coiled coil</keyword>
<dbReference type="Proteomes" id="UP000799640">
    <property type="component" value="Unassembled WGS sequence"/>
</dbReference>
<feature type="domain" description="Proteasome activator Blm10 N-terminal" evidence="9">
    <location>
        <begin position="20"/>
        <end position="91"/>
    </location>
</feature>
<dbReference type="InterPro" id="IPR021843">
    <property type="entry name" value="PSME4_C"/>
</dbReference>
<keyword evidence="4" id="KW-0234">DNA repair</keyword>
<protein>
    <recommendedName>
        <fullName evidence="12">Proteasome activator subunit 4</fullName>
    </recommendedName>
</protein>
<proteinExistence type="inferred from homology"/>
<evidence type="ECO:0000313" key="11">
    <source>
        <dbReference type="Proteomes" id="UP000799640"/>
    </source>
</evidence>
<dbReference type="GO" id="GO:0070628">
    <property type="term" value="F:proteasome binding"/>
    <property type="evidence" value="ECO:0007669"/>
    <property type="project" value="InterPro"/>
</dbReference>
<accession>A0A6G1HYU9</accession>
<reference evidence="10" key="1">
    <citation type="journal article" date="2020" name="Stud. Mycol.">
        <title>101 Dothideomycetes genomes: a test case for predicting lifestyles and emergence of pathogens.</title>
        <authorList>
            <person name="Haridas S."/>
            <person name="Albert R."/>
            <person name="Binder M."/>
            <person name="Bloem J."/>
            <person name="Labutti K."/>
            <person name="Salamov A."/>
            <person name="Andreopoulos B."/>
            <person name="Baker S."/>
            <person name="Barry K."/>
            <person name="Bills G."/>
            <person name="Bluhm B."/>
            <person name="Cannon C."/>
            <person name="Castanera R."/>
            <person name="Culley D."/>
            <person name="Daum C."/>
            <person name="Ezra D."/>
            <person name="Gonzalez J."/>
            <person name="Henrissat B."/>
            <person name="Kuo A."/>
            <person name="Liang C."/>
            <person name="Lipzen A."/>
            <person name="Lutzoni F."/>
            <person name="Magnuson J."/>
            <person name="Mondo S."/>
            <person name="Nolan M."/>
            <person name="Ohm R."/>
            <person name="Pangilinan J."/>
            <person name="Park H.-J."/>
            <person name="Ramirez L."/>
            <person name="Alfaro M."/>
            <person name="Sun H."/>
            <person name="Tritt A."/>
            <person name="Yoshinaga Y."/>
            <person name="Zwiers L.-H."/>
            <person name="Turgeon B."/>
            <person name="Goodwin S."/>
            <person name="Spatafora J."/>
            <person name="Crous P."/>
            <person name="Grigoriev I."/>
        </authorList>
    </citation>
    <scope>NUCLEOTIDE SEQUENCE</scope>
    <source>
        <strain evidence="10">CBS 262.69</strain>
    </source>
</reference>
<sequence>MAPDGRIGGLAGALQASAANEISRASTPGGGWRNANGNLDEAPKLARTRPRTFPYFKYLPYATEDASDREKNLEICLKHLHMALEAGDFSSGAVHWTREIRGWLSLKFDLPRETRIRLVKLYYELALAPGLDYLVAERFASMFMVLTKRKHYLRPGKDLTLDWRPLYRELKIFVFPSECGTSSASNHMKRNYRTLTKLCTFAQLYFDPKAIPDMLEEFLPFFSTSWTENAFVVVGLLNLLLPTTPALDDDPQLHPQQYLPTFFHLWSLVNRSRTFDVHFIDIFSRLARDSLSSPHLEFSAHGIYTEEQSSLIFTAVLRVLDIPVGQANSPYAQYVDSQAGLAIMLDRDQRKHPIAHHIARWIVLSLSPLCLTQENSILSNLEGLIQAVETFFHPSNTGGWTKTLSQLVYFLADFFVMRWNREHSGEMEVPEERRLNDVVKRRFVLCLRDVVFMGIYAKSGTAMNFALSSLQSLAYLEPDLILPGALQRIYPAMQGLVEVHRTISSIRSLQVLARIMARSKGYRCHITTLLGLALPGIDANDLEKTMHTLAFIQAVAYNIPFHDLTKEKISSPVGSDADSIASGHEDEGSGPAVGWVTEQVDILEREGAGVELNYGDMSDADEARILRSSTAELAEFVSSFLARVFTLLENLPDASRVRSGSPEENVVNTLPATFTPLLAALSPELYDIALNKIVHFVTNHVIHQARDAVAFICNAMVKVNPEKALKKLLPELIASIRTEIDDNGAGSTRTTGSEVYPRDRALVWNISLLSMCVVHVGDAVLQWKQELFDIATYMQQRCKGIPTVHVSNFVHHLLLNLTMTYTLDFSIYEPSRLAHGLTADDWGRFTDPNQLTLRWHKPRPEEVRFAIELFESQAKSAIDALGALTGDNSPINRDGTGKEWSDEVSRNLTLLRLIISGVAVLFDPKYNQKPAGEAMDIDTSSVDDPSDLEESDVEELSLGEADEEDVTRSFRYETGYPLATDSSEYQEIHELRQLAGECLHRVHVFLVNHQQDDVPCFNALYNAYRAWFVDVGIERSAHVLDRVTRLLAADIHPYKFSGLRKEYPRPLLVRRANVYHLQRLRHNASPRPQGPLENQLLMDLAHSSVSIYTEIRRTAQGANESALKCISGARTLVIPPLLDALEKAVKVHDFPRIKGAMFSLLFGSLAKSISRNWKYTPRLIKIFIEATNADKQSIQKLLANALYQVMDMGKALDLMVILDHDTVDAIAVPVPDEEASEIKSRIEKRKQRIRALRAKIEGKKAELAAELVDVARTSHWKQAQRTAAILVNLDVRFHTIASGPMLDLITKGSIDPHPSLRGMYSTALHSIFNYISVRSLCKHDYKRYILGEEELPDKIQVPTKNLEPGWTEEFLDDFAHPEAEYYVDFDYPGWLAWKPTMPAFVTNPTRMEYDETETEARKRLGSLLDRHWFSTFFAFMKQEPKDTSNDRFRTANALLLTHTFDLIFGGASVATFEDIKDLTMAVYSDGSDKHQHRATAEIMCALLSCAVDLEEDLRLEVWRFVFPVVRGIFKDGLTPENSNYWTSFLQLILQGKDPRRVWPLLDLLAGFRLDMSSNAAFKESSKIQLLNQAITTTGWHFRLEKPVLENFMEHLDHPYKGVREAMGLGIAAIYRSRYHESYANVKTLIEKQKEACSIGVRPYQPDEEFSATVHKVFEQLEKWRKERTPGQQTPSPYTSGGKTVLLWLDGMLSSQECIQLVKFFPHVFLEQLLHMMDIKEDQELQGLAYLVFRHMPNIPHRPGEDAEFIKALVNIGKTASSWHQRLRILICIQIIYFRQLFLMSPTQQQILYDCVSSMLGDSQLEVRIGASTTLSGMIRCSPVGLREKVVSELKDRFTEILRKNPLPKRRLAGDRTATPTPEQNKLVITRHGAVLGLGSLVSAFPYTSPPPAWLPGVLATLALKAAGDPGMVGKSVKQILADFKKTRQDTWHVDVKAFEPEQLEDLEGVLWKSYFA</sequence>
<organism evidence="10 11">
    <name type="scientific">Trichodelitschia bisporula</name>
    <dbReference type="NCBI Taxonomy" id="703511"/>
    <lineage>
        <taxon>Eukaryota</taxon>
        <taxon>Fungi</taxon>
        <taxon>Dikarya</taxon>
        <taxon>Ascomycota</taxon>
        <taxon>Pezizomycotina</taxon>
        <taxon>Dothideomycetes</taxon>
        <taxon>Dothideomycetes incertae sedis</taxon>
        <taxon>Phaeotrichales</taxon>
        <taxon>Phaeotrichaceae</taxon>
        <taxon>Trichodelitschia</taxon>
    </lineage>
</organism>